<dbReference type="Pfam" id="PF05656">
    <property type="entry name" value="DUF805"/>
    <property type="match status" value="1"/>
</dbReference>
<keyword evidence="1" id="KW-0472">Membrane</keyword>
<organism evidence="2 3">
    <name type="scientific">Roseinatronobacter alkalisoli</name>
    <dbReference type="NCBI Taxonomy" id="3028235"/>
    <lineage>
        <taxon>Bacteria</taxon>
        <taxon>Pseudomonadati</taxon>
        <taxon>Pseudomonadota</taxon>
        <taxon>Alphaproteobacteria</taxon>
        <taxon>Rhodobacterales</taxon>
        <taxon>Paracoccaceae</taxon>
        <taxon>Roseinatronobacter</taxon>
    </lineage>
</organism>
<keyword evidence="1" id="KW-1133">Transmembrane helix</keyword>
<feature type="transmembrane region" description="Helical" evidence="1">
    <location>
        <begin position="54"/>
        <end position="72"/>
    </location>
</feature>
<keyword evidence="3" id="KW-1185">Reference proteome</keyword>
<dbReference type="InterPro" id="IPR008523">
    <property type="entry name" value="DUF805"/>
</dbReference>
<sequence>MTVAQAIQDGFRKALTFSGRSRRPEYWLFFAFVFGGAGVLGALELAIGGTTGGVLLRAFQIIVFLPFLAVGWRRLQDTGRPGWFLLVPAAIVVASTFVSGSVFQQMISLVLSPFGLAVRGGPGGLVGVMSLVQVLAGLVIVFWMSRPSQRGPNAYGPEPRVH</sequence>
<feature type="transmembrane region" description="Helical" evidence="1">
    <location>
        <begin position="26"/>
        <end position="48"/>
    </location>
</feature>
<evidence type="ECO:0000256" key="1">
    <source>
        <dbReference type="SAM" id="Phobius"/>
    </source>
</evidence>
<dbReference type="PANTHER" id="PTHR34980:SF2">
    <property type="entry name" value="INNER MEMBRANE PROTEIN YHAH-RELATED"/>
    <property type="match status" value="1"/>
</dbReference>
<dbReference type="RefSeq" id="WP_274352364.1">
    <property type="nucleotide sequence ID" value="NZ_JAQZSM010000009.1"/>
</dbReference>
<comment type="caution">
    <text evidence="2">The sequence shown here is derived from an EMBL/GenBank/DDBJ whole genome shotgun (WGS) entry which is preliminary data.</text>
</comment>
<accession>A0ABT5T987</accession>
<proteinExistence type="predicted"/>
<reference evidence="2" key="1">
    <citation type="submission" date="2023-02" db="EMBL/GenBank/DDBJ databases">
        <title>Description of Roseinatronobacter alkalisoli sp. nov., an alkaliphilic bacerium isolated from soda soil.</title>
        <authorList>
            <person name="Wei W."/>
        </authorList>
    </citation>
    <scope>NUCLEOTIDE SEQUENCE</scope>
    <source>
        <strain evidence="2">HJB301</strain>
    </source>
</reference>
<dbReference type="EMBL" id="JAQZSM010000009">
    <property type="protein sequence ID" value="MDD7971685.1"/>
    <property type="molecule type" value="Genomic_DNA"/>
</dbReference>
<dbReference type="Proteomes" id="UP001431784">
    <property type="component" value="Unassembled WGS sequence"/>
</dbReference>
<evidence type="ECO:0000313" key="2">
    <source>
        <dbReference type="EMBL" id="MDD7971685.1"/>
    </source>
</evidence>
<keyword evidence="1" id="KW-0812">Transmembrane</keyword>
<gene>
    <name evidence="2" type="ORF">PUT78_11275</name>
</gene>
<feature type="transmembrane region" description="Helical" evidence="1">
    <location>
        <begin position="84"/>
        <end position="103"/>
    </location>
</feature>
<feature type="transmembrane region" description="Helical" evidence="1">
    <location>
        <begin position="123"/>
        <end position="143"/>
    </location>
</feature>
<protein>
    <submittedName>
        <fullName evidence="2">DUF805 domain-containing protein</fullName>
    </submittedName>
</protein>
<name>A0ABT5T987_9RHOB</name>
<dbReference type="PANTHER" id="PTHR34980">
    <property type="entry name" value="INNER MEMBRANE PROTEIN-RELATED-RELATED"/>
    <property type="match status" value="1"/>
</dbReference>
<evidence type="ECO:0000313" key="3">
    <source>
        <dbReference type="Proteomes" id="UP001431784"/>
    </source>
</evidence>